<dbReference type="Proteomes" id="UP001160148">
    <property type="component" value="Unassembled WGS sequence"/>
</dbReference>
<sequence length="151" mass="18058">MIPDDNLCSVIRHIPPTTIRHIAKYSFAHSERDVYEYFRQTHSAFVVREVRYSFNGYIVDIFCSFECANYFNQTHFSSNLDNLRFDAFHIMFKEINVLMYYCQRRRCTTCQKYTTVCDNQNSYAEPSEDYIQQVYPIFNYTADLLQSTVHT</sequence>
<keyword evidence="4" id="KW-1185">Reference proteome</keyword>
<protein>
    <submittedName>
        <fullName evidence="1">Uncharacterized protein</fullName>
    </submittedName>
</protein>
<evidence type="ECO:0000313" key="4">
    <source>
        <dbReference type="Proteomes" id="UP001160148"/>
    </source>
</evidence>
<evidence type="ECO:0000313" key="1">
    <source>
        <dbReference type="EMBL" id="CAI6361388.1"/>
    </source>
</evidence>
<evidence type="ECO:0000313" key="2">
    <source>
        <dbReference type="EMBL" id="CAI6363705.1"/>
    </source>
</evidence>
<dbReference type="EMBL" id="CARXXK010000003">
    <property type="protein sequence ID" value="CAI6363705.1"/>
    <property type="molecule type" value="Genomic_DNA"/>
</dbReference>
<evidence type="ECO:0000313" key="3">
    <source>
        <dbReference type="EMBL" id="CAI6367858.1"/>
    </source>
</evidence>
<reference evidence="1 4" key="1">
    <citation type="submission" date="2023-01" db="EMBL/GenBank/DDBJ databases">
        <authorList>
            <person name="Whitehead M."/>
        </authorList>
    </citation>
    <scope>NUCLEOTIDE SEQUENCE [LARGE SCALE GENOMIC DNA]</scope>
</reference>
<name>A0AAV0WZT1_9HEMI</name>
<accession>A0AAV0WZT1</accession>
<gene>
    <name evidence="1" type="ORF">MEUPH1_LOCUS16573</name>
    <name evidence="2" type="ORF">MEUPH1_LOCUS18614</name>
    <name evidence="3" type="ORF">MEUPH1_LOCUS22280</name>
</gene>
<proteinExistence type="predicted"/>
<dbReference type="EMBL" id="CARXXK010000005">
    <property type="protein sequence ID" value="CAI6367858.1"/>
    <property type="molecule type" value="Genomic_DNA"/>
</dbReference>
<dbReference type="EMBL" id="CARXXK010000003">
    <property type="protein sequence ID" value="CAI6361388.1"/>
    <property type="molecule type" value="Genomic_DNA"/>
</dbReference>
<organism evidence="1 4">
    <name type="scientific">Macrosiphum euphorbiae</name>
    <name type="common">potato aphid</name>
    <dbReference type="NCBI Taxonomy" id="13131"/>
    <lineage>
        <taxon>Eukaryota</taxon>
        <taxon>Metazoa</taxon>
        <taxon>Ecdysozoa</taxon>
        <taxon>Arthropoda</taxon>
        <taxon>Hexapoda</taxon>
        <taxon>Insecta</taxon>
        <taxon>Pterygota</taxon>
        <taxon>Neoptera</taxon>
        <taxon>Paraneoptera</taxon>
        <taxon>Hemiptera</taxon>
        <taxon>Sternorrhyncha</taxon>
        <taxon>Aphidomorpha</taxon>
        <taxon>Aphidoidea</taxon>
        <taxon>Aphididae</taxon>
        <taxon>Macrosiphini</taxon>
        <taxon>Macrosiphum</taxon>
    </lineage>
</organism>
<dbReference type="AlphaFoldDB" id="A0AAV0WZT1"/>
<comment type="caution">
    <text evidence="1">The sequence shown here is derived from an EMBL/GenBank/DDBJ whole genome shotgun (WGS) entry which is preliminary data.</text>
</comment>